<name>A0A0D2C006_9EURO</name>
<dbReference type="InterPro" id="IPR001138">
    <property type="entry name" value="Zn2Cys6_DnaBD"/>
</dbReference>
<feature type="region of interest" description="Disordered" evidence="6">
    <location>
        <begin position="52"/>
        <end position="106"/>
    </location>
</feature>
<dbReference type="VEuPathDB" id="FungiDB:PV06_04155"/>
<sequence>MPKLKSGCHNCSRRRVKCDGTRPHCNKCRDRGLDCAGYGIEVRFISGVATRGKHKGQTVPSAKGARRTPHRSASTQAPALVWPDGSLTRSATEEEDESWLSSQCPRDELDNSWSSASDMIAASPNTLEQYLGTLFSTSSESGFVEEVAECPASSDETGPDFDDDMQLLSHSPSHAFSNTCSPSQALVSLDARPRELFAHFSEAIAPVMVVFDGKFNGYRDLILPMAVEDDLVRQAVSVVSMYHLARQHGESQESADARLQAIIRDLRKRTDAFNLSDISAWVTILVLLTGETVTGGTNLPYLFRLLQHLMDANSAAGQGSAIHSFLEEQSLMMTLFAQPLLGEGMGTSTLSAVDKYLGFISNTAVFFPTLVPQINTLKTAIRLACKIYLTRATISPPHASTVDALEELRLLCLQIPLHQPGHHALVWAYFIAAAESSTYEHRCFFTQRLTQIHSQTKFHNIPAALSTLQMLWKCHGERRWTEVLAANKPVFII</sequence>
<keyword evidence="3" id="KW-0238">DNA-binding</keyword>
<accession>A0A0D2C006</accession>
<dbReference type="GO" id="GO:0000976">
    <property type="term" value="F:transcription cis-regulatory region binding"/>
    <property type="evidence" value="ECO:0007669"/>
    <property type="project" value="TreeGrafter"/>
</dbReference>
<dbReference type="GO" id="GO:0008270">
    <property type="term" value="F:zinc ion binding"/>
    <property type="evidence" value="ECO:0007669"/>
    <property type="project" value="InterPro"/>
</dbReference>
<dbReference type="PANTHER" id="PTHR37534:SF17">
    <property type="entry name" value="ZN(2)-C6 FUNGAL-TYPE DOMAIN-CONTAINING PROTEIN"/>
    <property type="match status" value="1"/>
</dbReference>
<dbReference type="Proteomes" id="UP000053342">
    <property type="component" value="Unassembled WGS sequence"/>
</dbReference>
<evidence type="ECO:0000256" key="2">
    <source>
        <dbReference type="ARBA" id="ARBA00023015"/>
    </source>
</evidence>
<proteinExistence type="predicted"/>
<evidence type="ECO:0000313" key="9">
    <source>
        <dbReference type="Proteomes" id="UP000053342"/>
    </source>
</evidence>
<dbReference type="SMART" id="SM00066">
    <property type="entry name" value="GAL4"/>
    <property type="match status" value="1"/>
</dbReference>
<dbReference type="GO" id="GO:0045944">
    <property type="term" value="P:positive regulation of transcription by RNA polymerase II"/>
    <property type="evidence" value="ECO:0007669"/>
    <property type="project" value="TreeGrafter"/>
</dbReference>
<dbReference type="PROSITE" id="PS00463">
    <property type="entry name" value="ZN2_CY6_FUNGAL_1"/>
    <property type="match status" value="1"/>
</dbReference>
<dbReference type="CDD" id="cd00067">
    <property type="entry name" value="GAL4"/>
    <property type="match status" value="1"/>
</dbReference>
<keyword evidence="4" id="KW-0804">Transcription</keyword>
<dbReference type="GO" id="GO:0005634">
    <property type="term" value="C:nucleus"/>
    <property type="evidence" value="ECO:0007669"/>
    <property type="project" value="UniProtKB-SubCell"/>
</dbReference>
<dbReference type="HOGENOM" id="CLU_031387_1_0_1"/>
<gene>
    <name evidence="8" type="ORF">PV06_04155</name>
</gene>
<dbReference type="InterPro" id="IPR036864">
    <property type="entry name" value="Zn2-C6_fun-type_DNA-bd_sf"/>
</dbReference>
<dbReference type="Pfam" id="PF11951">
    <property type="entry name" value="Fungal_trans_2"/>
    <property type="match status" value="2"/>
</dbReference>
<keyword evidence="9" id="KW-1185">Reference proteome</keyword>
<dbReference type="AlphaFoldDB" id="A0A0D2C006"/>
<protein>
    <recommendedName>
        <fullName evidence="7">Zn(2)-C6 fungal-type domain-containing protein</fullName>
    </recommendedName>
</protein>
<organism evidence="8 9">
    <name type="scientific">Exophiala oligosperma</name>
    <dbReference type="NCBI Taxonomy" id="215243"/>
    <lineage>
        <taxon>Eukaryota</taxon>
        <taxon>Fungi</taxon>
        <taxon>Dikarya</taxon>
        <taxon>Ascomycota</taxon>
        <taxon>Pezizomycotina</taxon>
        <taxon>Eurotiomycetes</taxon>
        <taxon>Chaetothyriomycetidae</taxon>
        <taxon>Chaetothyriales</taxon>
        <taxon>Herpotrichiellaceae</taxon>
        <taxon>Exophiala</taxon>
    </lineage>
</organism>
<dbReference type="OrthoDB" id="5386330at2759"/>
<dbReference type="GeneID" id="27356229"/>
<evidence type="ECO:0000256" key="4">
    <source>
        <dbReference type="ARBA" id="ARBA00023163"/>
    </source>
</evidence>
<evidence type="ECO:0000313" key="8">
    <source>
        <dbReference type="EMBL" id="KIW43002.1"/>
    </source>
</evidence>
<evidence type="ECO:0000259" key="7">
    <source>
        <dbReference type="PROSITE" id="PS50048"/>
    </source>
</evidence>
<dbReference type="SUPFAM" id="SSF57701">
    <property type="entry name" value="Zn2/Cys6 DNA-binding domain"/>
    <property type="match status" value="1"/>
</dbReference>
<dbReference type="Gene3D" id="4.10.240.10">
    <property type="entry name" value="Zn(2)-C6 fungal-type DNA-binding domain"/>
    <property type="match status" value="1"/>
</dbReference>
<dbReference type="STRING" id="215243.A0A0D2C006"/>
<dbReference type="InterPro" id="IPR021858">
    <property type="entry name" value="Fun_TF"/>
</dbReference>
<dbReference type="PROSITE" id="PS50048">
    <property type="entry name" value="ZN2_CY6_FUNGAL_2"/>
    <property type="match status" value="1"/>
</dbReference>
<evidence type="ECO:0000256" key="5">
    <source>
        <dbReference type="ARBA" id="ARBA00023242"/>
    </source>
</evidence>
<reference evidence="8 9" key="1">
    <citation type="submission" date="2015-01" db="EMBL/GenBank/DDBJ databases">
        <title>The Genome Sequence of Exophiala oligosperma CBS72588.</title>
        <authorList>
            <consortium name="The Broad Institute Genomics Platform"/>
            <person name="Cuomo C."/>
            <person name="de Hoog S."/>
            <person name="Gorbushina A."/>
            <person name="Stielow B."/>
            <person name="Teixiera M."/>
            <person name="Abouelleil A."/>
            <person name="Chapman S.B."/>
            <person name="Priest M."/>
            <person name="Young S.K."/>
            <person name="Wortman J."/>
            <person name="Nusbaum C."/>
            <person name="Birren B."/>
        </authorList>
    </citation>
    <scope>NUCLEOTIDE SEQUENCE [LARGE SCALE GENOMIC DNA]</scope>
    <source>
        <strain evidence="8 9">CBS 72588</strain>
    </source>
</reference>
<dbReference type="PANTHER" id="PTHR37534">
    <property type="entry name" value="TRANSCRIPTIONAL ACTIVATOR PROTEIN UGA3"/>
    <property type="match status" value="1"/>
</dbReference>
<dbReference type="Pfam" id="PF00172">
    <property type="entry name" value="Zn_clus"/>
    <property type="match status" value="1"/>
</dbReference>
<dbReference type="EMBL" id="KN847335">
    <property type="protein sequence ID" value="KIW43002.1"/>
    <property type="molecule type" value="Genomic_DNA"/>
</dbReference>
<evidence type="ECO:0000256" key="6">
    <source>
        <dbReference type="SAM" id="MobiDB-lite"/>
    </source>
</evidence>
<dbReference type="RefSeq" id="XP_016263218.1">
    <property type="nucleotide sequence ID" value="XM_016405012.1"/>
</dbReference>
<keyword evidence="5" id="KW-0539">Nucleus</keyword>
<dbReference type="GO" id="GO:0000981">
    <property type="term" value="F:DNA-binding transcription factor activity, RNA polymerase II-specific"/>
    <property type="evidence" value="ECO:0007669"/>
    <property type="project" value="InterPro"/>
</dbReference>
<feature type="domain" description="Zn(2)-C6 fungal-type" evidence="7">
    <location>
        <begin position="7"/>
        <end position="35"/>
    </location>
</feature>
<keyword evidence="2" id="KW-0805">Transcription regulation</keyword>
<evidence type="ECO:0000256" key="3">
    <source>
        <dbReference type="ARBA" id="ARBA00023125"/>
    </source>
</evidence>
<evidence type="ECO:0000256" key="1">
    <source>
        <dbReference type="ARBA" id="ARBA00004123"/>
    </source>
</evidence>
<comment type="subcellular location">
    <subcellularLocation>
        <location evidence="1">Nucleus</location>
    </subcellularLocation>
</comment>